<proteinExistence type="predicted"/>
<name>A0A8T2UEJ0_CERRI</name>
<dbReference type="Proteomes" id="UP000825935">
    <property type="component" value="Chromosome 7"/>
</dbReference>
<reference evidence="2" key="1">
    <citation type="submission" date="2021-08" db="EMBL/GenBank/DDBJ databases">
        <title>WGS assembly of Ceratopteris richardii.</title>
        <authorList>
            <person name="Marchant D.B."/>
            <person name="Chen G."/>
            <person name="Jenkins J."/>
            <person name="Shu S."/>
            <person name="Leebens-Mack J."/>
            <person name="Grimwood J."/>
            <person name="Schmutz J."/>
            <person name="Soltis P."/>
            <person name="Soltis D."/>
            <person name="Chen Z.-H."/>
        </authorList>
    </citation>
    <scope>NUCLEOTIDE SEQUENCE</scope>
    <source>
        <strain evidence="2">Whitten #5841</strain>
        <tissue evidence="2">Leaf</tissue>
    </source>
</reference>
<feature type="region of interest" description="Disordered" evidence="1">
    <location>
        <begin position="1"/>
        <end position="81"/>
    </location>
</feature>
<gene>
    <name evidence="2" type="ORF">KP509_07G054200</name>
</gene>
<organism evidence="2 3">
    <name type="scientific">Ceratopteris richardii</name>
    <name type="common">Triangle waterfern</name>
    <dbReference type="NCBI Taxonomy" id="49495"/>
    <lineage>
        <taxon>Eukaryota</taxon>
        <taxon>Viridiplantae</taxon>
        <taxon>Streptophyta</taxon>
        <taxon>Embryophyta</taxon>
        <taxon>Tracheophyta</taxon>
        <taxon>Polypodiopsida</taxon>
        <taxon>Polypodiidae</taxon>
        <taxon>Polypodiales</taxon>
        <taxon>Pteridineae</taxon>
        <taxon>Pteridaceae</taxon>
        <taxon>Parkerioideae</taxon>
        <taxon>Ceratopteris</taxon>
    </lineage>
</organism>
<feature type="compositionally biased region" description="Gly residues" evidence="1">
    <location>
        <begin position="15"/>
        <end position="29"/>
    </location>
</feature>
<comment type="caution">
    <text evidence="2">The sequence shown here is derived from an EMBL/GenBank/DDBJ whole genome shotgun (WGS) entry which is preliminary data.</text>
</comment>
<feature type="compositionally biased region" description="Basic and acidic residues" evidence="1">
    <location>
        <begin position="57"/>
        <end position="77"/>
    </location>
</feature>
<accession>A0A8T2UEJ0</accession>
<protein>
    <submittedName>
        <fullName evidence="2">Uncharacterized protein</fullName>
    </submittedName>
</protein>
<dbReference type="EMBL" id="CM035412">
    <property type="protein sequence ID" value="KAH7433078.1"/>
    <property type="molecule type" value="Genomic_DNA"/>
</dbReference>
<dbReference type="AlphaFoldDB" id="A0A8T2UEJ0"/>
<evidence type="ECO:0000256" key="1">
    <source>
        <dbReference type="SAM" id="MobiDB-lite"/>
    </source>
</evidence>
<evidence type="ECO:0000313" key="2">
    <source>
        <dbReference type="EMBL" id="KAH7433078.1"/>
    </source>
</evidence>
<keyword evidence="3" id="KW-1185">Reference proteome</keyword>
<sequence>MVDRETRGGAEVMAKGGGRVGRVSYGGGVRGRRRRGEGAEAEAEGLGRWRRPAGGRVRGEGAEVRDREIERGEERGGGEGVRCGVGRVSYGGGVRGQSRRRRCEGAEAEGLGRWRRPAGGRVRGEGAEAEG</sequence>
<evidence type="ECO:0000313" key="3">
    <source>
        <dbReference type="Proteomes" id="UP000825935"/>
    </source>
</evidence>